<gene>
    <name evidence="1" type="ORF">V1477_011544</name>
</gene>
<keyword evidence="2" id="KW-1185">Reference proteome</keyword>
<sequence>MLEIRDKLPSFLSKAGLDTSIPTDCINKNSLRSSITVKKVLSSLSCRQHASPTKVSTKQIISSFPLFSLTPLQTKGHVKYLLYSSKIQPRFLSYDKCNNKQRKRIMSNTFENLTPMIKPNFGRVQSQTLARCSLSDDFGKDGNTSLNLLITINVCKQRENDFMSKIFDESELISIIKTKSRLKSNQVALIVCNIFYSNPKEALIEYVVGTKNSRIVRKKYCWRIYLMSAELNGTPCIIVGVENYKRNKLLYVNVARFKLHELIRHV</sequence>
<evidence type="ECO:0000313" key="2">
    <source>
        <dbReference type="Proteomes" id="UP001607303"/>
    </source>
</evidence>
<protein>
    <submittedName>
        <fullName evidence="1">Uncharacterized protein</fullName>
    </submittedName>
</protein>
<organism evidence="1 2">
    <name type="scientific">Vespula maculifrons</name>
    <name type="common">Eastern yellow jacket</name>
    <name type="synonym">Wasp</name>
    <dbReference type="NCBI Taxonomy" id="7453"/>
    <lineage>
        <taxon>Eukaryota</taxon>
        <taxon>Metazoa</taxon>
        <taxon>Ecdysozoa</taxon>
        <taxon>Arthropoda</taxon>
        <taxon>Hexapoda</taxon>
        <taxon>Insecta</taxon>
        <taxon>Pterygota</taxon>
        <taxon>Neoptera</taxon>
        <taxon>Endopterygota</taxon>
        <taxon>Hymenoptera</taxon>
        <taxon>Apocrita</taxon>
        <taxon>Aculeata</taxon>
        <taxon>Vespoidea</taxon>
        <taxon>Vespidae</taxon>
        <taxon>Vespinae</taxon>
        <taxon>Vespula</taxon>
    </lineage>
</organism>
<reference evidence="1 2" key="1">
    <citation type="journal article" date="2024" name="Ann. Entomol. Soc. Am.">
        <title>Genomic analyses of the southern and eastern yellowjacket wasps (Hymenoptera: Vespidae) reveal evolutionary signatures of social life.</title>
        <authorList>
            <person name="Catto M.A."/>
            <person name="Caine P.B."/>
            <person name="Orr S.E."/>
            <person name="Hunt B.G."/>
            <person name="Goodisman M.A.D."/>
        </authorList>
    </citation>
    <scope>NUCLEOTIDE SEQUENCE [LARGE SCALE GENOMIC DNA]</scope>
    <source>
        <strain evidence="1">232</strain>
        <tissue evidence="1">Head and thorax</tissue>
    </source>
</reference>
<evidence type="ECO:0000313" key="1">
    <source>
        <dbReference type="EMBL" id="KAL2738185.1"/>
    </source>
</evidence>
<proteinExistence type="predicted"/>
<name>A0ABD2BZI0_VESMC</name>
<dbReference type="EMBL" id="JAYRBN010000063">
    <property type="protein sequence ID" value="KAL2738185.1"/>
    <property type="molecule type" value="Genomic_DNA"/>
</dbReference>
<accession>A0ABD2BZI0</accession>
<comment type="caution">
    <text evidence="1">The sequence shown here is derived from an EMBL/GenBank/DDBJ whole genome shotgun (WGS) entry which is preliminary data.</text>
</comment>
<dbReference type="AlphaFoldDB" id="A0ABD2BZI0"/>
<dbReference type="Proteomes" id="UP001607303">
    <property type="component" value="Unassembled WGS sequence"/>
</dbReference>